<feature type="domain" description="Bacterial type II secretion system protein E" evidence="4">
    <location>
        <begin position="397"/>
        <end position="411"/>
    </location>
</feature>
<sequence length="585" mass="64922">MSDQEKRLLGESLLEAGLVNRDQLLDALKSQRKSGHSLGYCLLLKGYISQEDLIFFLETKLGINYANLANYIIDPHVVKLVPKEIAVKYQVIPLVKVQNVLTVAMVDPLDSFLRDALKTTSGCEIKPLISTREEIQKAIVKYYDNSDEEIKTLSASDRLKALSVSPSQGTLRSNSGKTLDDLARETISGGGEKKAPVIELVDLIIQQAIRDGASDIHVEPDENVLRVRYRMDGILHEVMSLSKDLEQPIVSRIKIMANLDISEKRVPQDGRVNTSFENREIDLRVSTFPTILGEKAVLRILDRSSLILSLNDLGFSDYVLRVFSESIEKPTGIILVTGPTGSGKSTTLYSALDKINSLDRNIVTVEDPVEYHMPIINQSQVNPKAGYDFADGLRSILRQDPDIIMVGEIRDYATAETSIRAALTGHLVLSTLHTNDAPGAITRLVDMGVEPFLVASSIICIMAQRLVRMVCKSCCEPYTPHKEILNRLQASLDVPFLFDQGTNMMRGVGCPVCKHTGYKGRTCINEVFTPSEEIKNMIVSKRPTSEIKAAARRQGMKTLREDGLIKVSRGMTTIEEVMRVAYADD</sequence>
<dbReference type="Gene3D" id="3.40.50.300">
    <property type="entry name" value="P-loop containing nucleotide triphosphate hydrolases"/>
    <property type="match status" value="1"/>
</dbReference>
<comment type="similarity">
    <text evidence="1">Belongs to the GSP E family.</text>
</comment>
<name>A0A2N1PQA7_9BACT</name>
<organism evidence="5 6">
    <name type="scientific">Candidatus Wallbacteria bacterium HGW-Wallbacteria-1</name>
    <dbReference type="NCBI Taxonomy" id="2013854"/>
    <lineage>
        <taxon>Bacteria</taxon>
        <taxon>Candidatus Walliibacteriota</taxon>
    </lineage>
</organism>
<proteinExistence type="inferred from homology"/>
<reference evidence="5 6" key="1">
    <citation type="journal article" date="2017" name="ISME J.">
        <title>Potential for microbial H2 and metal transformations associated with novel bacteria and archaea in deep terrestrial subsurface sediments.</title>
        <authorList>
            <person name="Hernsdorf A.W."/>
            <person name="Amano Y."/>
            <person name="Miyakawa K."/>
            <person name="Ise K."/>
            <person name="Suzuki Y."/>
            <person name="Anantharaman K."/>
            <person name="Probst A."/>
            <person name="Burstein D."/>
            <person name="Thomas B.C."/>
            <person name="Banfield J.F."/>
        </authorList>
    </citation>
    <scope>NUCLEOTIDE SEQUENCE [LARGE SCALE GENOMIC DNA]</scope>
    <source>
        <strain evidence="5">HGW-Wallbacteria-1</strain>
    </source>
</reference>
<dbReference type="Proteomes" id="UP000233256">
    <property type="component" value="Unassembled WGS sequence"/>
</dbReference>
<evidence type="ECO:0000313" key="5">
    <source>
        <dbReference type="EMBL" id="PKK90519.1"/>
    </source>
</evidence>
<dbReference type="InterPro" id="IPR037257">
    <property type="entry name" value="T2SS_E_N_sf"/>
</dbReference>
<dbReference type="Gene3D" id="3.30.300.160">
    <property type="entry name" value="Type II secretion system, protein E, N-terminal domain"/>
    <property type="match status" value="1"/>
</dbReference>
<keyword evidence="3" id="KW-0067">ATP-binding</keyword>
<dbReference type="EMBL" id="PGXC01000005">
    <property type="protein sequence ID" value="PKK90519.1"/>
    <property type="molecule type" value="Genomic_DNA"/>
</dbReference>
<dbReference type="Pfam" id="PF00437">
    <property type="entry name" value="T2SSE"/>
    <property type="match status" value="1"/>
</dbReference>
<dbReference type="GO" id="GO:0005524">
    <property type="term" value="F:ATP binding"/>
    <property type="evidence" value="ECO:0007669"/>
    <property type="project" value="UniProtKB-KW"/>
</dbReference>
<dbReference type="SMART" id="SM00382">
    <property type="entry name" value="AAA"/>
    <property type="match status" value="1"/>
</dbReference>
<keyword evidence="2" id="KW-0547">Nucleotide-binding</keyword>
<dbReference type="InterPro" id="IPR001482">
    <property type="entry name" value="T2SS/T4SS_dom"/>
</dbReference>
<dbReference type="InterPro" id="IPR027417">
    <property type="entry name" value="P-loop_NTPase"/>
</dbReference>
<dbReference type="SUPFAM" id="SSF52540">
    <property type="entry name" value="P-loop containing nucleoside triphosphate hydrolases"/>
    <property type="match status" value="1"/>
</dbReference>
<protein>
    <submittedName>
        <fullName evidence="5">Type II secretion system protein GspE</fullName>
    </submittedName>
</protein>
<comment type="caution">
    <text evidence="5">The sequence shown here is derived from an EMBL/GenBank/DDBJ whole genome shotgun (WGS) entry which is preliminary data.</text>
</comment>
<dbReference type="PANTHER" id="PTHR30258">
    <property type="entry name" value="TYPE II SECRETION SYSTEM PROTEIN GSPE-RELATED"/>
    <property type="match status" value="1"/>
</dbReference>
<dbReference type="GO" id="GO:0016887">
    <property type="term" value="F:ATP hydrolysis activity"/>
    <property type="evidence" value="ECO:0007669"/>
    <property type="project" value="TreeGrafter"/>
</dbReference>
<evidence type="ECO:0000256" key="1">
    <source>
        <dbReference type="ARBA" id="ARBA00006611"/>
    </source>
</evidence>
<gene>
    <name evidence="5" type="ORF">CVV64_09145</name>
</gene>
<evidence type="ECO:0000313" key="6">
    <source>
        <dbReference type="Proteomes" id="UP000233256"/>
    </source>
</evidence>
<dbReference type="AlphaFoldDB" id="A0A2N1PQA7"/>
<dbReference type="PROSITE" id="PS00662">
    <property type="entry name" value="T2SP_E"/>
    <property type="match status" value="1"/>
</dbReference>
<dbReference type="Gene3D" id="3.30.450.90">
    <property type="match status" value="1"/>
</dbReference>
<dbReference type="GO" id="GO:0005886">
    <property type="term" value="C:plasma membrane"/>
    <property type="evidence" value="ECO:0007669"/>
    <property type="project" value="TreeGrafter"/>
</dbReference>
<dbReference type="InterPro" id="IPR007831">
    <property type="entry name" value="T2SS_GspE_N"/>
</dbReference>
<dbReference type="InterPro" id="IPR003593">
    <property type="entry name" value="AAA+_ATPase"/>
</dbReference>
<dbReference type="PANTHER" id="PTHR30258:SF1">
    <property type="entry name" value="PROTEIN TRANSPORT PROTEIN HOFB HOMOLOG"/>
    <property type="match status" value="1"/>
</dbReference>
<evidence type="ECO:0000256" key="2">
    <source>
        <dbReference type="ARBA" id="ARBA00022741"/>
    </source>
</evidence>
<dbReference type="CDD" id="cd01129">
    <property type="entry name" value="PulE-GspE-like"/>
    <property type="match status" value="1"/>
</dbReference>
<dbReference type="FunFam" id="3.40.50.300:FF:000398">
    <property type="entry name" value="Type IV pilus assembly ATPase PilB"/>
    <property type="match status" value="1"/>
</dbReference>
<dbReference type="SUPFAM" id="SSF160246">
    <property type="entry name" value="EspE N-terminal domain-like"/>
    <property type="match status" value="1"/>
</dbReference>
<dbReference type="FunFam" id="3.30.450.90:FF:000001">
    <property type="entry name" value="Type II secretion system ATPase GspE"/>
    <property type="match status" value="1"/>
</dbReference>
<evidence type="ECO:0000256" key="3">
    <source>
        <dbReference type="ARBA" id="ARBA00022840"/>
    </source>
</evidence>
<dbReference type="Pfam" id="PF05157">
    <property type="entry name" value="MshEN"/>
    <property type="match status" value="1"/>
</dbReference>
<evidence type="ECO:0000259" key="4">
    <source>
        <dbReference type="PROSITE" id="PS00662"/>
    </source>
</evidence>
<accession>A0A2N1PQA7</accession>